<name>A0A0E9TML3_ANGAN</name>
<sequence>MFFIKPRKNLHPSYDAGIGTSGSETHWIHKMKLVLMNNKDF</sequence>
<accession>A0A0E9TML3</accession>
<reference evidence="1" key="1">
    <citation type="submission" date="2014-11" db="EMBL/GenBank/DDBJ databases">
        <authorList>
            <person name="Amaro Gonzalez C."/>
        </authorList>
    </citation>
    <scope>NUCLEOTIDE SEQUENCE</scope>
</reference>
<proteinExistence type="predicted"/>
<protein>
    <submittedName>
        <fullName evidence="1">Uncharacterized protein</fullName>
    </submittedName>
</protein>
<reference evidence="1" key="2">
    <citation type="journal article" date="2015" name="Fish Shellfish Immunol.">
        <title>Early steps in the European eel (Anguilla anguilla)-Vibrio vulnificus interaction in the gills: Role of the RtxA13 toxin.</title>
        <authorList>
            <person name="Callol A."/>
            <person name="Pajuelo D."/>
            <person name="Ebbesson L."/>
            <person name="Teles M."/>
            <person name="MacKenzie S."/>
            <person name="Amaro C."/>
        </authorList>
    </citation>
    <scope>NUCLEOTIDE SEQUENCE</scope>
</reference>
<dbReference type="AlphaFoldDB" id="A0A0E9TML3"/>
<organism evidence="1">
    <name type="scientific">Anguilla anguilla</name>
    <name type="common">European freshwater eel</name>
    <name type="synonym">Muraena anguilla</name>
    <dbReference type="NCBI Taxonomy" id="7936"/>
    <lineage>
        <taxon>Eukaryota</taxon>
        <taxon>Metazoa</taxon>
        <taxon>Chordata</taxon>
        <taxon>Craniata</taxon>
        <taxon>Vertebrata</taxon>
        <taxon>Euteleostomi</taxon>
        <taxon>Actinopterygii</taxon>
        <taxon>Neopterygii</taxon>
        <taxon>Teleostei</taxon>
        <taxon>Anguilliformes</taxon>
        <taxon>Anguillidae</taxon>
        <taxon>Anguilla</taxon>
    </lineage>
</organism>
<dbReference type="EMBL" id="GBXM01054462">
    <property type="protein sequence ID" value="JAH54115.1"/>
    <property type="molecule type" value="Transcribed_RNA"/>
</dbReference>
<evidence type="ECO:0000313" key="1">
    <source>
        <dbReference type="EMBL" id="JAH54115.1"/>
    </source>
</evidence>